<sequence length="127" mass="14993">METEIYIKSELFPAYPGEEEEINPGRFGKRLAEFIKELLIKENIEVADLYSTDYSYELRLDQFKFSVYISTGNIDEEKNEFLISISPKKEFKRKLFKKIPTKETVTKIYNVIKKGILNNPEIQIMEI</sequence>
<dbReference type="EMBL" id="VSDQ01000409">
    <property type="protein sequence ID" value="TYA84424.1"/>
    <property type="molecule type" value="Genomic_DNA"/>
</dbReference>
<reference evidence="1 2" key="1">
    <citation type="submission" date="2019-08" db="EMBL/GenBank/DDBJ databases">
        <title>Seonamhaeicola sediminis sp. nov., isolated from marine sediment.</title>
        <authorList>
            <person name="Cao W.R."/>
        </authorList>
    </citation>
    <scope>NUCLEOTIDE SEQUENCE [LARGE SCALE GENOMIC DNA]</scope>
    <source>
        <strain evidence="1 2">B011</strain>
    </source>
</reference>
<dbReference type="AlphaFoldDB" id="A0A5D0ILM0"/>
<comment type="caution">
    <text evidence="1">The sequence shown here is derived from an EMBL/GenBank/DDBJ whole genome shotgun (WGS) entry which is preliminary data.</text>
</comment>
<evidence type="ECO:0000313" key="1">
    <source>
        <dbReference type="EMBL" id="TYA84424.1"/>
    </source>
</evidence>
<organism evidence="1 2">
    <name type="scientific">Seonamhaeicola marinus</name>
    <dbReference type="NCBI Taxonomy" id="1912246"/>
    <lineage>
        <taxon>Bacteria</taxon>
        <taxon>Pseudomonadati</taxon>
        <taxon>Bacteroidota</taxon>
        <taxon>Flavobacteriia</taxon>
        <taxon>Flavobacteriales</taxon>
        <taxon>Flavobacteriaceae</taxon>
    </lineage>
</organism>
<dbReference type="OrthoDB" id="1453393at2"/>
<dbReference type="Proteomes" id="UP000323930">
    <property type="component" value="Unassembled WGS sequence"/>
</dbReference>
<dbReference type="RefSeq" id="WP_148541015.1">
    <property type="nucleotide sequence ID" value="NZ_VSDQ01000409.1"/>
</dbReference>
<evidence type="ECO:0000313" key="2">
    <source>
        <dbReference type="Proteomes" id="UP000323930"/>
    </source>
</evidence>
<gene>
    <name evidence="1" type="ORF">FUA24_07205</name>
</gene>
<name>A0A5D0ILM0_9FLAO</name>
<proteinExistence type="predicted"/>
<accession>A0A5D0ILM0</accession>
<keyword evidence="2" id="KW-1185">Reference proteome</keyword>
<protein>
    <submittedName>
        <fullName evidence="1">Uncharacterized protein</fullName>
    </submittedName>
</protein>